<dbReference type="InterPro" id="IPR036890">
    <property type="entry name" value="HATPase_C_sf"/>
</dbReference>
<dbReference type="InterPro" id="IPR050640">
    <property type="entry name" value="Bact_2-comp_sensor_kinase"/>
</dbReference>
<evidence type="ECO:0000256" key="9">
    <source>
        <dbReference type="ARBA" id="ARBA00023136"/>
    </source>
</evidence>
<keyword evidence="8" id="KW-0902">Two-component regulatory system</keyword>
<evidence type="ECO:0000256" key="1">
    <source>
        <dbReference type="ARBA" id="ARBA00000085"/>
    </source>
</evidence>
<dbReference type="EC" id="2.7.13.3" evidence="3"/>
<proteinExistence type="predicted"/>
<evidence type="ECO:0000313" key="13">
    <source>
        <dbReference type="Proteomes" id="UP000838821"/>
    </source>
</evidence>
<dbReference type="InterPro" id="IPR010559">
    <property type="entry name" value="Sig_transdc_His_kin_internal"/>
</dbReference>
<dbReference type="Proteomes" id="UP000838821">
    <property type="component" value="Unassembled WGS sequence"/>
</dbReference>
<keyword evidence="10" id="KW-0812">Transmembrane</keyword>
<dbReference type="InterPro" id="IPR003660">
    <property type="entry name" value="HAMP_dom"/>
</dbReference>
<comment type="subcellular location">
    <subcellularLocation>
        <location evidence="2">Cell membrane</location>
        <topology evidence="2">Multi-pass membrane protein</topology>
    </subcellularLocation>
</comment>
<dbReference type="SUPFAM" id="SSF55874">
    <property type="entry name" value="ATPase domain of HSP90 chaperone/DNA topoisomerase II/histidine kinase"/>
    <property type="match status" value="1"/>
</dbReference>
<evidence type="ECO:0000259" key="11">
    <source>
        <dbReference type="PROSITE" id="PS50885"/>
    </source>
</evidence>
<keyword evidence="7" id="KW-0418">Kinase</keyword>
<keyword evidence="9 10" id="KW-0472">Membrane</keyword>
<evidence type="ECO:0000256" key="3">
    <source>
        <dbReference type="ARBA" id="ARBA00012438"/>
    </source>
</evidence>
<name>A0ABN8H813_9BACL</name>
<dbReference type="Pfam" id="PF02518">
    <property type="entry name" value="HATPase_c"/>
    <property type="match status" value="1"/>
</dbReference>
<evidence type="ECO:0000256" key="5">
    <source>
        <dbReference type="ARBA" id="ARBA00022553"/>
    </source>
</evidence>
<evidence type="ECO:0000256" key="4">
    <source>
        <dbReference type="ARBA" id="ARBA00022475"/>
    </source>
</evidence>
<dbReference type="PANTHER" id="PTHR34220">
    <property type="entry name" value="SENSOR HISTIDINE KINASE YPDA"/>
    <property type="match status" value="1"/>
</dbReference>
<dbReference type="PANTHER" id="PTHR34220:SF7">
    <property type="entry name" value="SENSOR HISTIDINE KINASE YPDA"/>
    <property type="match status" value="1"/>
</dbReference>
<dbReference type="InterPro" id="IPR004358">
    <property type="entry name" value="Sig_transdc_His_kin-like_C"/>
</dbReference>
<dbReference type="CDD" id="cd18773">
    <property type="entry name" value="PDC1_HK_sensor"/>
    <property type="match status" value="1"/>
</dbReference>
<feature type="transmembrane region" description="Helical" evidence="10">
    <location>
        <begin position="20"/>
        <end position="40"/>
    </location>
</feature>
<keyword evidence="5" id="KW-0597">Phosphoprotein</keyword>
<organism evidence="12 13">
    <name type="scientific">Paenibacillus allorhizoplanae</name>
    <dbReference type="NCBI Taxonomy" id="2905648"/>
    <lineage>
        <taxon>Bacteria</taxon>
        <taxon>Bacillati</taxon>
        <taxon>Bacillota</taxon>
        <taxon>Bacilli</taxon>
        <taxon>Bacillales</taxon>
        <taxon>Paenibacillaceae</taxon>
        <taxon>Paenibacillus</taxon>
    </lineage>
</organism>
<dbReference type="EMBL" id="CAKMMW010000027">
    <property type="protein sequence ID" value="CAH1226920.1"/>
    <property type="molecule type" value="Genomic_DNA"/>
</dbReference>
<evidence type="ECO:0000256" key="6">
    <source>
        <dbReference type="ARBA" id="ARBA00022679"/>
    </source>
</evidence>
<keyword evidence="6" id="KW-0808">Transferase</keyword>
<evidence type="ECO:0000256" key="7">
    <source>
        <dbReference type="ARBA" id="ARBA00022777"/>
    </source>
</evidence>
<keyword evidence="10" id="KW-1133">Transmembrane helix</keyword>
<dbReference type="Gene3D" id="6.10.340.10">
    <property type="match status" value="1"/>
</dbReference>
<comment type="caution">
    <text evidence="12">The sequence shown here is derived from an EMBL/GenBank/DDBJ whole genome shotgun (WGS) entry which is preliminary data.</text>
</comment>
<sequence length="613" mass="71005">MPIRANRLHFLFTSIGTKLFLITFFSFLLGLLLVGGIAFYNNSAIIKQNQEESLQLLMGQVEGYLQIHMTAIQDNLLFLTDKEIFESLTLTDYQVLMENMVRLHPDTIKSIYLIVDGQYTISAPQSMKYFVNKEQMSEVYNQARLWGFWWSQPYISSFSKKTITAAKTIESPTVKGVIAIDLNVDNLASSVTVPTLKKRMDLYLLSRNGELISTNTPMTFEEKTNGDHPMVHMIKDKVKSNDLEFDHVDLPDGRYKILKSNRNRWDWVVFAAINEMDVYEILQVVKKQYVLMLSLWILLSLAISYWLGRYFRAPIKEISRQMNYGALGNLEHRIDMKRMDEFSYVVSGYNKLMDRIGTLFKDLQLMEDQKRYHELKVLQSQINPHFLYNALNTIYCLVETERVKEIGSVIQSLVGILRFSIDKIDEVVLLKFEVECVWKYVDLMKLRFGDIFDVDIIIPEPFEQAYIPKLTLLTLIENSIFYGLNKPGERNHIIIMAYQEQPGIICFEVSDTGPGIDQEMIRRLIVKEASNEASNEFLKDPSLPNRPDKERKGLNNLGIRNIHERIQLHFGKQFGLDIESSLGEGTRVMVRLPFRSAERNSMLIEMGQKLDAN</sequence>
<dbReference type="RefSeq" id="WP_236292192.1">
    <property type="nucleotide sequence ID" value="NZ_CAKMMW010000027.1"/>
</dbReference>
<comment type="catalytic activity">
    <reaction evidence="1">
        <text>ATP + protein L-histidine = ADP + protein N-phospho-L-histidine.</text>
        <dbReference type="EC" id="2.7.13.3"/>
    </reaction>
</comment>
<dbReference type="Gene3D" id="3.30.565.10">
    <property type="entry name" value="Histidine kinase-like ATPase, C-terminal domain"/>
    <property type="match status" value="1"/>
</dbReference>
<keyword evidence="13" id="KW-1185">Reference proteome</keyword>
<gene>
    <name evidence="12" type="ORF">PAECIP111891_06029</name>
</gene>
<evidence type="ECO:0000256" key="2">
    <source>
        <dbReference type="ARBA" id="ARBA00004651"/>
    </source>
</evidence>
<dbReference type="PROSITE" id="PS50885">
    <property type="entry name" value="HAMP"/>
    <property type="match status" value="1"/>
</dbReference>
<feature type="transmembrane region" description="Helical" evidence="10">
    <location>
        <begin position="289"/>
        <end position="308"/>
    </location>
</feature>
<feature type="domain" description="HAMP" evidence="11">
    <location>
        <begin position="309"/>
        <end position="361"/>
    </location>
</feature>
<dbReference type="Pfam" id="PF06580">
    <property type="entry name" value="His_kinase"/>
    <property type="match status" value="1"/>
</dbReference>
<evidence type="ECO:0000256" key="8">
    <source>
        <dbReference type="ARBA" id="ARBA00023012"/>
    </source>
</evidence>
<dbReference type="PRINTS" id="PR00344">
    <property type="entry name" value="BCTRLSENSOR"/>
</dbReference>
<keyword evidence="4" id="KW-1003">Cell membrane</keyword>
<accession>A0ABN8H813</accession>
<reference evidence="12" key="1">
    <citation type="submission" date="2022-01" db="EMBL/GenBank/DDBJ databases">
        <authorList>
            <person name="Criscuolo A."/>
        </authorList>
    </citation>
    <scope>NUCLEOTIDE SEQUENCE</scope>
    <source>
        <strain evidence="12">CIP111891</strain>
    </source>
</reference>
<evidence type="ECO:0000313" key="12">
    <source>
        <dbReference type="EMBL" id="CAH1226920.1"/>
    </source>
</evidence>
<dbReference type="InterPro" id="IPR003594">
    <property type="entry name" value="HATPase_dom"/>
</dbReference>
<evidence type="ECO:0000256" key="10">
    <source>
        <dbReference type="SAM" id="Phobius"/>
    </source>
</evidence>
<protein>
    <recommendedName>
        <fullName evidence="3">histidine kinase</fullName>
        <ecNumber evidence="3">2.7.13.3</ecNumber>
    </recommendedName>
</protein>